<comment type="caution">
    <text evidence="1">The sequence shown here is derived from an EMBL/GenBank/DDBJ whole genome shotgun (WGS) entry which is preliminary data.</text>
</comment>
<reference evidence="2" key="1">
    <citation type="journal article" date="2019" name="Int. J. Syst. Evol. Microbiol.">
        <title>The Global Catalogue of Microorganisms (GCM) 10K type strain sequencing project: providing services to taxonomists for standard genome sequencing and annotation.</title>
        <authorList>
            <consortium name="The Broad Institute Genomics Platform"/>
            <consortium name="The Broad Institute Genome Sequencing Center for Infectious Disease"/>
            <person name="Wu L."/>
            <person name="Ma J."/>
        </authorList>
    </citation>
    <scope>NUCLEOTIDE SEQUENCE [LARGE SCALE GENOMIC DNA]</scope>
    <source>
        <strain evidence="2">JCM 18287</strain>
    </source>
</reference>
<dbReference type="Proteomes" id="UP001501692">
    <property type="component" value="Unassembled WGS sequence"/>
</dbReference>
<evidence type="ECO:0000313" key="1">
    <source>
        <dbReference type="EMBL" id="GAA4970125.1"/>
    </source>
</evidence>
<name>A0ABP9HGA7_9FLAO</name>
<organism evidence="1 2">
    <name type="scientific">Algibacter aquimarinus</name>
    <dbReference type="NCBI Taxonomy" id="1136748"/>
    <lineage>
        <taxon>Bacteria</taxon>
        <taxon>Pseudomonadati</taxon>
        <taxon>Bacteroidota</taxon>
        <taxon>Flavobacteriia</taxon>
        <taxon>Flavobacteriales</taxon>
        <taxon>Flavobacteriaceae</taxon>
        <taxon>Algibacter</taxon>
    </lineage>
</organism>
<evidence type="ECO:0000313" key="2">
    <source>
        <dbReference type="Proteomes" id="UP001501692"/>
    </source>
</evidence>
<keyword evidence="2" id="KW-1185">Reference proteome</keyword>
<dbReference type="RefSeq" id="WP_345167898.1">
    <property type="nucleotide sequence ID" value="NZ_BAABJK010000006.1"/>
</dbReference>
<gene>
    <name evidence="1" type="ORF">GCM10023315_19860</name>
</gene>
<dbReference type="EMBL" id="BAABJK010000006">
    <property type="protein sequence ID" value="GAA4970125.1"/>
    <property type="molecule type" value="Genomic_DNA"/>
</dbReference>
<sequence length="56" mass="6252">MLLTITITLSALVFINLLLLKFSCKKVVNKKQEKNPVILKPKNIEQDLETLAPTGS</sequence>
<proteinExistence type="predicted"/>
<accession>A0ABP9HGA7</accession>
<protein>
    <submittedName>
        <fullName evidence="1">Uncharacterized protein</fullName>
    </submittedName>
</protein>